<evidence type="ECO:0000313" key="2">
    <source>
        <dbReference type="EMBL" id="QMW23718.1"/>
    </source>
</evidence>
<keyword evidence="1" id="KW-0472">Membrane</keyword>
<protein>
    <submittedName>
        <fullName evidence="2">Uncharacterized protein</fullName>
    </submittedName>
</protein>
<gene>
    <name evidence="2" type="ORF">H3309_04310</name>
</gene>
<feature type="transmembrane region" description="Helical" evidence="1">
    <location>
        <begin position="104"/>
        <end position="126"/>
    </location>
</feature>
<dbReference type="AlphaFoldDB" id="A0A7G5IK26"/>
<feature type="transmembrane region" description="Helical" evidence="1">
    <location>
        <begin position="6"/>
        <end position="21"/>
    </location>
</feature>
<evidence type="ECO:0000313" key="3">
    <source>
        <dbReference type="Proteomes" id="UP000515292"/>
    </source>
</evidence>
<feature type="transmembrane region" description="Helical" evidence="1">
    <location>
        <begin position="56"/>
        <end position="73"/>
    </location>
</feature>
<evidence type="ECO:0000256" key="1">
    <source>
        <dbReference type="SAM" id="Phobius"/>
    </source>
</evidence>
<reference evidence="2 3" key="1">
    <citation type="submission" date="2020-07" db="EMBL/GenBank/DDBJ databases">
        <title>Complete genome sequence for Sandaracinobacter sp. M6.</title>
        <authorList>
            <person name="Tang Y."/>
            <person name="Liu Q."/>
            <person name="Guo Z."/>
            <person name="Lei P."/>
            <person name="Huang B."/>
        </authorList>
    </citation>
    <scope>NUCLEOTIDE SEQUENCE [LARGE SCALE GENOMIC DNA]</scope>
    <source>
        <strain evidence="2 3">M6</strain>
    </source>
</reference>
<dbReference type="KEGG" id="sand:H3309_04310"/>
<sequence>MTWNEILFAAVLFPICFYAVWKGSAPERLAVVTILAASFLTPFTDRAGFDRVEKGILLIDMGVMVSFGGIAFTANRFWPLYATAFQSESVLIHALHISPVPNPLVYADSIAIWAYPVLVALALGTWRESRKTPWLIFP</sequence>
<accession>A0A7G5IK26</accession>
<proteinExistence type="predicted"/>
<organism evidence="2 3">
    <name type="scientific">Sandaracinobacteroides saxicola</name>
    <dbReference type="NCBI Taxonomy" id="2759707"/>
    <lineage>
        <taxon>Bacteria</taxon>
        <taxon>Pseudomonadati</taxon>
        <taxon>Pseudomonadota</taxon>
        <taxon>Alphaproteobacteria</taxon>
        <taxon>Sphingomonadales</taxon>
        <taxon>Sphingosinicellaceae</taxon>
        <taxon>Sandaracinobacteroides</taxon>
    </lineage>
</organism>
<dbReference type="RefSeq" id="WP_182297541.1">
    <property type="nucleotide sequence ID" value="NZ_CP059851.1"/>
</dbReference>
<keyword evidence="1" id="KW-0812">Transmembrane</keyword>
<dbReference type="EMBL" id="CP059851">
    <property type="protein sequence ID" value="QMW23718.1"/>
    <property type="molecule type" value="Genomic_DNA"/>
</dbReference>
<dbReference type="Proteomes" id="UP000515292">
    <property type="component" value="Chromosome"/>
</dbReference>
<name>A0A7G5IK26_9SPHN</name>
<keyword evidence="1" id="KW-1133">Transmembrane helix</keyword>
<keyword evidence="3" id="KW-1185">Reference proteome</keyword>